<sequence length="74" mass="8501">MRLIKHDRLSFDTAPASEWRCSRGRAIGVTRCPDDRGAGVSDVNPEFRVREREKREDGRERASEEPDVVDFPTN</sequence>
<evidence type="ECO:0000313" key="2">
    <source>
        <dbReference type="EMBL" id="KAJ1206993.1"/>
    </source>
</evidence>
<comment type="caution">
    <text evidence="2">The sequence shown here is derived from an EMBL/GenBank/DDBJ whole genome shotgun (WGS) entry which is preliminary data.</text>
</comment>
<evidence type="ECO:0000256" key="1">
    <source>
        <dbReference type="SAM" id="MobiDB-lite"/>
    </source>
</evidence>
<gene>
    <name evidence="2" type="ORF">NDU88_002386</name>
</gene>
<dbReference type="Proteomes" id="UP001066276">
    <property type="component" value="Chromosome 1_2"/>
</dbReference>
<dbReference type="AlphaFoldDB" id="A0AAV7W359"/>
<dbReference type="EMBL" id="JANPWB010000002">
    <property type="protein sequence ID" value="KAJ1206993.1"/>
    <property type="molecule type" value="Genomic_DNA"/>
</dbReference>
<proteinExistence type="predicted"/>
<evidence type="ECO:0000313" key="3">
    <source>
        <dbReference type="Proteomes" id="UP001066276"/>
    </source>
</evidence>
<name>A0AAV7W359_PLEWA</name>
<feature type="compositionally biased region" description="Basic and acidic residues" evidence="1">
    <location>
        <begin position="50"/>
        <end position="64"/>
    </location>
</feature>
<feature type="region of interest" description="Disordered" evidence="1">
    <location>
        <begin position="50"/>
        <end position="74"/>
    </location>
</feature>
<organism evidence="2 3">
    <name type="scientific">Pleurodeles waltl</name>
    <name type="common">Iberian ribbed newt</name>
    <dbReference type="NCBI Taxonomy" id="8319"/>
    <lineage>
        <taxon>Eukaryota</taxon>
        <taxon>Metazoa</taxon>
        <taxon>Chordata</taxon>
        <taxon>Craniata</taxon>
        <taxon>Vertebrata</taxon>
        <taxon>Euteleostomi</taxon>
        <taxon>Amphibia</taxon>
        <taxon>Batrachia</taxon>
        <taxon>Caudata</taxon>
        <taxon>Salamandroidea</taxon>
        <taxon>Salamandridae</taxon>
        <taxon>Pleurodelinae</taxon>
        <taxon>Pleurodeles</taxon>
    </lineage>
</organism>
<reference evidence="2" key="1">
    <citation type="journal article" date="2022" name="bioRxiv">
        <title>Sequencing and chromosome-scale assembly of the giantPleurodeles waltlgenome.</title>
        <authorList>
            <person name="Brown T."/>
            <person name="Elewa A."/>
            <person name="Iarovenko S."/>
            <person name="Subramanian E."/>
            <person name="Araus A.J."/>
            <person name="Petzold A."/>
            <person name="Susuki M."/>
            <person name="Suzuki K.-i.T."/>
            <person name="Hayashi T."/>
            <person name="Toyoda A."/>
            <person name="Oliveira C."/>
            <person name="Osipova E."/>
            <person name="Leigh N.D."/>
            <person name="Simon A."/>
            <person name="Yun M.H."/>
        </authorList>
    </citation>
    <scope>NUCLEOTIDE SEQUENCE</scope>
    <source>
        <strain evidence="2">20211129_DDA</strain>
        <tissue evidence="2">Liver</tissue>
    </source>
</reference>
<protein>
    <submittedName>
        <fullName evidence="2">Uncharacterized protein</fullName>
    </submittedName>
</protein>
<keyword evidence="3" id="KW-1185">Reference proteome</keyword>
<accession>A0AAV7W359</accession>